<keyword evidence="1 2" id="KW-0749">Sporulation</keyword>
<protein>
    <recommendedName>
        <fullName evidence="2">Small, acid-soluble spore protein I</fullName>
        <shortName evidence="2">SASP I</shortName>
    </recommendedName>
</protein>
<dbReference type="EMBL" id="CP080764">
    <property type="protein sequence ID" value="QYY42213.1"/>
    <property type="molecule type" value="Genomic_DNA"/>
</dbReference>
<dbReference type="GeneID" id="97142751"/>
<proteinExistence type="evidence at transcript level"/>
<keyword evidence="6" id="KW-1185">Reference proteome</keyword>
<evidence type="ECO:0000256" key="2">
    <source>
        <dbReference type="HAMAP-Rule" id="MF_00669"/>
    </source>
</evidence>
<reference evidence="3 6" key="2">
    <citation type="submission" date="2021-08" db="EMBL/GenBank/DDBJ databases">
        <title>Complete genome sequence of the strain Aneurinibacillus thermoaerophilus CCM 8960.</title>
        <authorList>
            <person name="Musilova J."/>
            <person name="Kourilova X."/>
            <person name="Pernicova I."/>
            <person name="Bezdicek M."/>
            <person name="Lengerova M."/>
            <person name="Obruca S."/>
            <person name="Sedlar K."/>
        </authorList>
    </citation>
    <scope>NUCLEOTIDE SEQUENCE [LARGE SCALE GENOMIC DNA]</scope>
    <source>
        <strain evidence="3 6">CCM 8960</strain>
    </source>
</reference>
<dbReference type="GO" id="GO:0030436">
    <property type="term" value="P:asexual sporulation"/>
    <property type="evidence" value="ECO:0007669"/>
    <property type="project" value="UniProtKB-UniRule"/>
</dbReference>
<evidence type="ECO:0000256" key="1">
    <source>
        <dbReference type="ARBA" id="ARBA00022969"/>
    </source>
</evidence>
<organism evidence="4 5">
    <name type="scientific">Aneurinibacillus thermoaerophilus</name>
    <dbReference type="NCBI Taxonomy" id="143495"/>
    <lineage>
        <taxon>Bacteria</taxon>
        <taxon>Bacillati</taxon>
        <taxon>Bacillota</taxon>
        <taxon>Bacilli</taxon>
        <taxon>Bacillales</taxon>
        <taxon>Paenibacillaceae</taxon>
        <taxon>Aneurinibacillus group</taxon>
        <taxon>Aneurinibacillus</taxon>
    </lineage>
</organism>
<accession>A0A1G8D8S5</accession>
<comment type="subcellular location">
    <subcellularLocation>
        <location evidence="2">Spore core</location>
    </subcellularLocation>
</comment>
<dbReference type="Proteomes" id="UP000198956">
    <property type="component" value="Unassembled WGS sequence"/>
</dbReference>
<dbReference type="NCBIfam" id="TIGR03092">
    <property type="entry name" value="SASP_sspI"/>
    <property type="match status" value="1"/>
</dbReference>
<gene>
    <name evidence="2 3" type="primary">sspI</name>
    <name evidence="3" type="ORF">K3F53_15315</name>
    <name evidence="4" type="ORF">SAMN04489735_103129</name>
</gene>
<dbReference type="RefSeq" id="WP_057897784.1">
    <property type="nucleotide sequence ID" value="NZ_CP080764.1"/>
</dbReference>
<dbReference type="Proteomes" id="UP000826616">
    <property type="component" value="Chromosome"/>
</dbReference>
<sequence length="71" mass="8151">MNISDLDLRAAIMHNMHGSSKEDVRHTIVDAISSREEKTLPGLGVLFELVWQQANEQEKEKMIEAIYQQVQ</sequence>
<dbReference type="GO" id="GO:0030435">
    <property type="term" value="P:sporulation resulting in formation of a cellular spore"/>
    <property type="evidence" value="ECO:0007669"/>
    <property type="project" value="UniProtKB-KW"/>
</dbReference>
<dbReference type="Pfam" id="PF14098">
    <property type="entry name" value="SSPI"/>
    <property type="match status" value="1"/>
</dbReference>
<comment type="induction">
    <text evidence="2">Expressed only in the forespore compartment of sporulating cells.</text>
</comment>
<evidence type="ECO:0000313" key="3">
    <source>
        <dbReference type="EMBL" id="QYY42213.1"/>
    </source>
</evidence>
<evidence type="ECO:0000313" key="6">
    <source>
        <dbReference type="Proteomes" id="UP000826616"/>
    </source>
</evidence>
<name>A0A1G8D8S5_ANETH</name>
<dbReference type="AlphaFoldDB" id="A0A1G8D8S5"/>
<evidence type="ECO:0000313" key="4">
    <source>
        <dbReference type="EMBL" id="SDH54137.1"/>
    </source>
</evidence>
<dbReference type="InterPro" id="IPR017525">
    <property type="entry name" value="SspI"/>
</dbReference>
<dbReference type="EMBL" id="FNDE01000031">
    <property type="protein sequence ID" value="SDH54137.1"/>
    <property type="molecule type" value="Genomic_DNA"/>
</dbReference>
<dbReference type="OrthoDB" id="2453696at2"/>
<dbReference type="HAMAP" id="MF_00669">
    <property type="entry name" value="SspI"/>
    <property type="match status" value="1"/>
</dbReference>
<comment type="similarity">
    <text evidence="2">Belongs to the SspI family.</text>
</comment>
<evidence type="ECO:0000313" key="5">
    <source>
        <dbReference type="Proteomes" id="UP000198956"/>
    </source>
</evidence>
<reference evidence="4 5" key="1">
    <citation type="submission" date="2016-10" db="EMBL/GenBank/DDBJ databases">
        <authorList>
            <person name="de Groot N.N."/>
        </authorList>
    </citation>
    <scope>NUCLEOTIDE SEQUENCE [LARGE SCALE GENOMIC DNA]</scope>
    <source>
        <strain evidence="4 5">L 420-91</strain>
    </source>
</reference>